<sequence>MSDLEVLLSDPAALMDRDAAALLPAAATAGAQVRSSPLSAASALAAFVGLRPRALVVIAQGRAAADAAIGLALIGSRSPVPTLVSAVLPSWIGALDAVVVFASDGDSGGLGVASAVEIARRRGAAVLVRAAADGEMAYAAGPSLSVPAMGIPEALAGPSRLTTLLMVAGACGLLGEMGGAPTSAEIGLLADLLDAQSLMCAPSSEMFMNPAKALALHLVSGMGVLIGSEPVGDALTAHGAGVLAEIAGYPAAVYTQEQLSQAPALVERLTRRPDIFADPFDELLDGDDAPIQLPLRPVVLKARPAQFPPVTGFAPLLAWYSTITRALPNAIALDGPELVMAHSQGWRSGSFPTPTGAESDGPFRPLIADWAAAAVMMLRLDFAAVYIGVGAGQAAPLDSPAGLGGQLSGRGALRPDTVMHIARDQEDVDRWN</sequence>
<proteinExistence type="predicted"/>
<dbReference type="OrthoDB" id="4772742at2"/>
<reference evidence="2 3" key="1">
    <citation type="submission" date="2018-11" db="EMBL/GenBank/DDBJ databases">
        <authorList>
            <person name="Da X."/>
        </authorList>
    </citation>
    <scope>NUCLEOTIDE SEQUENCE [LARGE SCALE GENOMIC DNA]</scope>
    <source>
        <strain evidence="2 3">S14-144</strain>
    </source>
</reference>
<dbReference type="GO" id="GO:0097367">
    <property type="term" value="F:carbohydrate derivative binding"/>
    <property type="evidence" value="ECO:0007669"/>
    <property type="project" value="InterPro"/>
</dbReference>
<dbReference type="Proteomes" id="UP000268084">
    <property type="component" value="Chromosome"/>
</dbReference>
<organism evidence="2 3">
    <name type="scientific">Nakamurella antarctica</name>
    <dbReference type="NCBI Taxonomy" id="1902245"/>
    <lineage>
        <taxon>Bacteria</taxon>
        <taxon>Bacillati</taxon>
        <taxon>Actinomycetota</taxon>
        <taxon>Actinomycetes</taxon>
        <taxon>Nakamurellales</taxon>
        <taxon>Nakamurellaceae</taxon>
        <taxon>Nakamurella</taxon>
    </lineage>
</organism>
<protein>
    <recommendedName>
        <fullName evidence="1">SIS domain-containing protein</fullName>
    </recommendedName>
</protein>
<keyword evidence="3" id="KW-1185">Reference proteome</keyword>
<dbReference type="AlphaFoldDB" id="A0A3G8ZXY2"/>
<evidence type="ECO:0000313" key="2">
    <source>
        <dbReference type="EMBL" id="AZI58501.1"/>
    </source>
</evidence>
<feature type="domain" description="SIS" evidence="1">
    <location>
        <begin position="40"/>
        <end position="184"/>
    </location>
</feature>
<dbReference type="InterPro" id="IPR001347">
    <property type="entry name" value="SIS_dom"/>
</dbReference>
<dbReference type="SUPFAM" id="SSF53697">
    <property type="entry name" value="SIS domain"/>
    <property type="match status" value="1"/>
</dbReference>
<dbReference type="GO" id="GO:1901135">
    <property type="term" value="P:carbohydrate derivative metabolic process"/>
    <property type="evidence" value="ECO:0007669"/>
    <property type="project" value="InterPro"/>
</dbReference>
<dbReference type="RefSeq" id="WP_124799410.1">
    <property type="nucleotide sequence ID" value="NZ_CP034170.1"/>
</dbReference>
<evidence type="ECO:0000259" key="1">
    <source>
        <dbReference type="PROSITE" id="PS51464"/>
    </source>
</evidence>
<reference evidence="2 3" key="2">
    <citation type="submission" date="2018-12" db="EMBL/GenBank/DDBJ databases">
        <title>Nakamurella antarcticus sp. nov., isolated from Antarctica South Shetland Islands soil.</title>
        <authorList>
            <person name="Peng F."/>
        </authorList>
    </citation>
    <scope>NUCLEOTIDE SEQUENCE [LARGE SCALE GENOMIC DNA]</scope>
    <source>
        <strain evidence="2 3">S14-144</strain>
    </source>
</reference>
<dbReference type="EMBL" id="CP034170">
    <property type="protein sequence ID" value="AZI58501.1"/>
    <property type="molecule type" value="Genomic_DNA"/>
</dbReference>
<name>A0A3G8ZXY2_9ACTN</name>
<gene>
    <name evidence="2" type="ORF">EH165_10525</name>
</gene>
<accession>A0A3G8ZXY2</accession>
<evidence type="ECO:0000313" key="3">
    <source>
        <dbReference type="Proteomes" id="UP000268084"/>
    </source>
</evidence>
<dbReference type="InterPro" id="IPR046348">
    <property type="entry name" value="SIS_dom_sf"/>
</dbReference>
<dbReference type="KEGG" id="nak:EH165_10525"/>
<dbReference type="PROSITE" id="PS51464">
    <property type="entry name" value="SIS"/>
    <property type="match status" value="1"/>
</dbReference>